<comment type="function">
    <text evidence="6">Transcriptional coactivator that stimulates GCN4-dependent transcriptional activity by bridging the DNA-binding region of GCN4 and TBP (SPT15), thereby recruiting TBP to GCN4-bound promoters. Involved in induction of the ribosome quality control (RQC) pathway; a pathway that degrades nascent peptide chains during problematic translation. Required to prevent stalled ribosomes from frameshifting.</text>
</comment>
<dbReference type="PANTHER" id="PTHR10245:SF15">
    <property type="entry name" value="ENDOTHELIAL DIFFERENTIATION-RELATED FACTOR 1"/>
    <property type="match status" value="1"/>
</dbReference>
<dbReference type="Gene3D" id="1.10.260.40">
    <property type="entry name" value="lambda repressor-like DNA-binding domains"/>
    <property type="match status" value="1"/>
</dbReference>
<dbReference type="Pfam" id="PF01381">
    <property type="entry name" value="HTH_3"/>
    <property type="match status" value="1"/>
</dbReference>
<dbReference type="GO" id="GO:0005634">
    <property type="term" value="C:nucleus"/>
    <property type="evidence" value="ECO:0007669"/>
    <property type="project" value="TreeGrafter"/>
</dbReference>
<evidence type="ECO:0000256" key="6">
    <source>
        <dbReference type="ARBA" id="ARBA00035107"/>
    </source>
</evidence>
<dbReference type="Proteomes" id="UP000001996">
    <property type="component" value="Unassembled WGS sequence"/>
</dbReference>
<comment type="similarity">
    <text evidence="1">Belongs to the MBF1 family.</text>
</comment>
<keyword evidence="10" id="KW-1185">Reference proteome</keyword>
<organism evidence="8 10">
    <name type="scientific">Lodderomyces elongisporus (strain ATCC 11503 / CBS 2605 / JCM 1781 / NBRC 1676 / NRRL YB-4239)</name>
    <name type="common">Yeast</name>
    <name type="synonym">Saccharomyces elongisporus</name>
    <dbReference type="NCBI Taxonomy" id="379508"/>
    <lineage>
        <taxon>Eukaryota</taxon>
        <taxon>Fungi</taxon>
        <taxon>Dikarya</taxon>
        <taxon>Ascomycota</taxon>
        <taxon>Saccharomycotina</taxon>
        <taxon>Pichiomycetes</taxon>
        <taxon>Debaryomycetaceae</taxon>
        <taxon>Candida/Lodderomyces clade</taxon>
        <taxon>Lodderomyces</taxon>
    </lineage>
</organism>
<gene>
    <name evidence="8" type="ORF">LELG_01382</name>
    <name evidence="9" type="ORF">LELG_05601</name>
</gene>
<dbReference type="PROSITE" id="PS50943">
    <property type="entry name" value="HTH_CROC1"/>
    <property type="match status" value="1"/>
</dbReference>
<dbReference type="InterPro" id="IPR001387">
    <property type="entry name" value="Cro/C1-type_HTH"/>
</dbReference>
<dbReference type="PANTHER" id="PTHR10245">
    <property type="entry name" value="ENDOTHELIAL DIFFERENTIATION-RELATED FACTOR 1 MULTIPROTEIN BRIDGING FACTOR 1"/>
    <property type="match status" value="1"/>
</dbReference>
<feature type="domain" description="HTH cro/C1-type" evidence="7">
    <location>
        <begin position="89"/>
        <end position="143"/>
    </location>
</feature>
<dbReference type="CDD" id="cd00093">
    <property type="entry name" value="HTH_XRE"/>
    <property type="match status" value="1"/>
</dbReference>
<keyword evidence="4" id="KW-0010">Activator</keyword>
<dbReference type="Pfam" id="PF08523">
    <property type="entry name" value="MBF1"/>
    <property type="match status" value="1"/>
</dbReference>
<dbReference type="EMBL" id="CH981533">
    <property type="protein sequence ID" value="EDK47420.1"/>
    <property type="molecule type" value="Genomic_DNA"/>
</dbReference>
<evidence type="ECO:0000259" key="7">
    <source>
        <dbReference type="PROSITE" id="PS50943"/>
    </source>
</evidence>
<name>A5DVJ6_LODEL</name>
<evidence type="ECO:0000256" key="3">
    <source>
        <dbReference type="ARBA" id="ARBA00023125"/>
    </source>
</evidence>
<dbReference type="GO" id="GO:0003677">
    <property type="term" value="F:DNA binding"/>
    <property type="evidence" value="ECO:0007669"/>
    <property type="project" value="UniProtKB-KW"/>
</dbReference>
<dbReference type="VEuPathDB" id="FungiDB:LELG_05601"/>
<dbReference type="VEuPathDB" id="FungiDB:LELG_01382"/>
<keyword evidence="2" id="KW-0805">Transcription regulation</keyword>
<evidence type="ECO:0000256" key="5">
    <source>
        <dbReference type="ARBA" id="ARBA00023163"/>
    </source>
</evidence>
<dbReference type="SMART" id="SM00530">
    <property type="entry name" value="HTH_XRE"/>
    <property type="match status" value="1"/>
</dbReference>
<dbReference type="HOGENOM" id="CLU_112609_0_1_1"/>
<evidence type="ECO:0000256" key="1">
    <source>
        <dbReference type="ARBA" id="ARBA00009802"/>
    </source>
</evidence>
<evidence type="ECO:0000313" key="10">
    <source>
        <dbReference type="Proteomes" id="UP000001996"/>
    </source>
</evidence>
<dbReference type="AlphaFoldDB" id="A5DVJ6"/>
<dbReference type="STRING" id="379508.A5DVJ6"/>
<dbReference type="FunCoup" id="A5DVJ6">
    <property type="interactions" value="741"/>
</dbReference>
<evidence type="ECO:0000256" key="4">
    <source>
        <dbReference type="ARBA" id="ARBA00023159"/>
    </source>
</evidence>
<reference evidence="8 10" key="2">
    <citation type="journal article" date="2009" name="Nature">
        <title>Evolution of pathogenicity and sexual reproduction in eight Candida genomes.</title>
        <authorList>
            <person name="Butler G."/>
            <person name="Rasmussen M.D."/>
            <person name="Lin M.F."/>
            <person name="Santos M.A."/>
            <person name="Sakthikumar S."/>
            <person name="Munro C.A."/>
            <person name="Rheinbay E."/>
            <person name="Grabherr M."/>
            <person name="Forche A."/>
            <person name="Reedy J.L."/>
            <person name="Agrafioti I."/>
            <person name="Arnaud M.B."/>
            <person name="Bates S."/>
            <person name="Brown A.J."/>
            <person name="Brunke S."/>
            <person name="Costanzo M.C."/>
            <person name="Fitzpatrick D.A."/>
            <person name="de Groot P.W."/>
            <person name="Harris D."/>
            <person name="Hoyer L.L."/>
            <person name="Hube B."/>
            <person name="Klis F.M."/>
            <person name="Kodira C."/>
            <person name="Lennard N."/>
            <person name="Logue M.E."/>
            <person name="Martin R."/>
            <person name="Neiman A.M."/>
            <person name="Nikolaou E."/>
            <person name="Quail M.A."/>
            <person name="Quinn J."/>
            <person name="Santos M.C."/>
            <person name="Schmitzberger F.F."/>
            <person name="Sherlock G."/>
            <person name="Shah P."/>
            <person name="Silverstein K.A."/>
            <person name="Skrzypek M.S."/>
            <person name="Soll D."/>
            <person name="Staggs R."/>
            <person name="Stansfield I."/>
            <person name="Stumpf M.P."/>
            <person name="Sudbery P.E."/>
            <person name="Srikantha T."/>
            <person name="Zeng Q."/>
            <person name="Berman J."/>
            <person name="Berriman M."/>
            <person name="Heitman J."/>
            <person name="Gow N.A."/>
            <person name="Lorenz M.C."/>
            <person name="Birren B.W."/>
            <person name="Kellis M."/>
            <person name="Cuomo C.A."/>
        </authorList>
    </citation>
    <scope>NUCLEOTIDE SEQUENCE [LARGE SCALE GENOMIC DNA]</scope>
    <source>
        <strain evidence="10">ATCC 11503 / BCRC 21390 / CBS 2605 / JCM 1781 / NBRC 1676 / NRRL YB-4239</strain>
        <strain evidence="8">NRRL YB-4239</strain>
    </source>
</reference>
<protein>
    <submittedName>
        <fullName evidence="8">Multiprotein-bridging factor 1</fullName>
    </submittedName>
</protein>
<dbReference type="GeneID" id="5234396"/>
<dbReference type="EMBL" id="CH981525">
    <property type="protein sequence ID" value="EDK43204.1"/>
    <property type="molecule type" value="Genomic_DNA"/>
</dbReference>
<keyword evidence="5" id="KW-0804">Transcription</keyword>
<dbReference type="InterPro" id="IPR013729">
    <property type="entry name" value="MBF1_N"/>
</dbReference>
<dbReference type="OMA" id="GKNKSCK"/>
<dbReference type="InterPro" id="IPR010982">
    <property type="entry name" value="Lambda_DNA-bd_dom_sf"/>
</dbReference>
<dbReference type="FunFam" id="1.10.260.40:FF:000015">
    <property type="entry name" value="Endothelial differentiation-related factor 1"/>
    <property type="match status" value="1"/>
</dbReference>
<proteinExistence type="inferred from homology"/>
<dbReference type="KEGG" id="lel:PVL30_001354"/>
<keyword evidence="3" id="KW-0238">DNA-binding</keyword>
<sequence>MSGSNSDWDSVTIIGQKARIGGGGPREHVAKTQSQLNAARRQGLVVGTEKKYGSSNVKSNPEGQRLTKLDATDDVVAVKKVDVNVGKAISKARQEKKFTQKDLATKVNEKPNVINDYEAGRAIPNQQVLGKLERALGVKLRGKNIGEPLFAKKS</sequence>
<reference evidence="8" key="1">
    <citation type="submission" date="2006-07" db="EMBL/GenBank/DDBJ databases">
        <title>The genome sequence of Lodderomyces elongisporus.</title>
        <authorList>
            <consortium name="The Broad Institute Genome Sequencing Platform"/>
            <person name="Birren B."/>
            <person name="Lander E."/>
            <person name="Galagan J."/>
            <person name="Nusbaum C."/>
            <person name="Devon K."/>
            <person name="Cuomo C."/>
            <person name="Jaffe D."/>
            <person name="Butler J."/>
            <person name="Alvarez P."/>
            <person name="Gnerre S."/>
            <person name="Grabherr M."/>
            <person name="Kleber M."/>
            <person name="Mauceli E."/>
            <person name="Brockman W."/>
            <person name="MacCallum I.A."/>
            <person name="Rounsley S."/>
            <person name="Young S."/>
            <person name="LaButti K."/>
            <person name="Pushparaj V."/>
            <person name="DeCaprio D."/>
            <person name="Crawford M."/>
            <person name="Koehrsen M."/>
            <person name="Engels R."/>
            <person name="Montgomery P."/>
            <person name="Pearson M."/>
            <person name="Howarth C."/>
            <person name="Larson L."/>
            <person name="Luoma S."/>
            <person name="White J."/>
            <person name="Kodira C."/>
            <person name="Zeng Q."/>
            <person name="Yandava C."/>
            <person name="Alvarado L."/>
            <person name="O'leary S."/>
            <person name="Kurtzman C."/>
            <person name="Reedy J."/>
            <person name="Heitman J."/>
        </authorList>
    </citation>
    <scope>NUCLEOTIDE SEQUENCE</scope>
    <source>
        <strain evidence="8">NRRL YB-4239</strain>
    </source>
</reference>
<dbReference type="eggNOG" id="KOG3398">
    <property type="taxonomic scope" value="Eukaryota"/>
</dbReference>
<dbReference type="SUPFAM" id="SSF47413">
    <property type="entry name" value="lambda repressor-like DNA-binding domains"/>
    <property type="match status" value="1"/>
</dbReference>
<evidence type="ECO:0000313" key="9">
    <source>
        <dbReference type="EMBL" id="EDK47420.1"/>
    </source>
</evidence>
<evidence type="ECO:0000313" key="8">
    <source>
        <dbReference type="EMBL" id="EDK43204.1"/>
    </source>
</evidence>
<evidence type="ECO:0000256" key="2">
    <source>
        <dbReference type="ARBA" id="ARBA00023015"/>
    </source>
</evidence>
<accession>A5DVJ6</accession>
<dbReference type="OrthoDB" id="10253401at2759"/>
<dbReference type="InParanoid" id="A5DVJ6"/>